<dbReference type="CDD" id="cd06426">
    <property type="entry name" value="NTP_transferase_like_2"/>
    <property type="match status" value="1"/>
</dbReference>
<dbReference type="Gene3D" id="3.90.550.10">
    <property type="entry name" value="Spore Coat Polysaccharide Biosynthesis Protein SpsA, Chain A"/>
    <property type="match status" value="1"/>
</dbReference>
<evidence type="ECO:0000313" key="3">
    <source>
        <dbReference type="EMBL" id="ASS73951.1"/>
    </source>
</evidence>
<dbReference type="InterPro" id="IPR050486">
    <property type="entry name" value="Mannose-1P_guanyltransferase"/>
</dbReference>
<sequence>MKNWKQILIPPTASILRAIETIDQGALQIALVVEDGTGRLLGTITDGDVRRGILRGVALDRSVAEIMNTDPITASSQDTQEKILATMKMRRLQQIPILDADGLVIGVQVLTDLLRAGQKDNWVVLMAGGLGTRLAPLTNDTPKPLLKVGSKPLLETIMQNFIEYGFHKFYLSVNYKAEMIRDYFGDGSRFGVEIRYVHEDKRMGTAGALSLLPERPEQTFFVMNGDLLTKVNFQQLLDFHHEHGALGTMCVREYDFQIPYGVVKTDKHRLMGIVEKPVEHFFVNAGIYVLEPECVDLIPQDAFYDMPSLFDQLIAQESETSVFPIREYWMDIGQIADYERANGEFAEVFDDRD</sequence>
<evidence type="ECO:0000313" key="4">
    <source>
        <dbReference type="Proteomes" id="UP000214688"/>
    </source>
</evidence>
<keyword evidence="4" id="KW-1185">Reference proteome</keyword>
<dbReference type="InterPro" id="IPR029044">
    <property type="entry name" value="Nucleotide-diphossugar_trans"/>
</dbReference>
<dbReference type="SUPFAM" id="SSF53448">
    <property type="entry name" value="Nucleotide-diphospho-sugar transferases"/>
    <property type="match status" value="1"/>
</dbReference>
<dbReference type="PANTHER" id="PTHR22572">
    <property type="entry name" value="SUGAR-1-PHOSPHATE GUANYL TRANSFERASE"/>
    <property type="match status" value="1"/>
</dbReference>
<dbReference type="RefSeq" id="WP_094235211.1">
    <property type="nucleotide sequence ID" value="NZ_CP022657.1"/>
</dbReference>
<keyword evidence="1" id="KW-0129">CBS domain</keyword>
<evidence type="ECO:0000259" key="2">
    <source>
        <dbReference type="PROSITE" id="PS51371"/>
    </source>
</evidence>
<dbReference type="InterPro" id="IPR046342">
    <property type="entry name" value="CBS_dom_sf"/>
</dbReference>
<dbReference type="InterPro" id="IPR005835">
    <property type="entry name" value="NTP_transferase_dom"/>
</dbReference>
<dbReference type="CDD" id="cd04607">
    <property type="entry name" value="CBS_pair_NTP_transferase_assoc"/>
    <property type="match status" value="1"/>
</dbReference>
<dbReference type="Pfam" id="PF00571">
    <property type="entry name" value="CBS"/>
    <property type="match status" value="2"/>
</dbReference>
<proteinExistence type="predicted"/>
<organism evidence="3 4">
    <name type="scientific">Tumebacillus algifaecis</name>
    <dbReference type="NCBI Taxonomy" id="1214604"/>
    <lineage>
        <taxon>Bacteria</taxon>
        <taxon>Bacillati</taxon>
        <taxon>Bacillota</taxon>
        <taxon>Bacilli</taxon>
        <taxon>Bacillales</taxon>
        <taxon>Alicyclobacillaceae</taxon>
        <taxon>Tumebacillus</taxon>
    </lineage>
</organism>
<dbReference type="Gene3D" id="3.10.580.10">
    <property type="entry name" value="CBS-domain"/>
    <property type="match status" value="1"/>
</dbReference>
<dbReference type="AlphaFoldDB" id="A0A223CXC9"/>
<name>A0A223CXC9_9BACL</name>
<dbReference type="Proteomes" id="UP000214688">
    <property type="component" value="Chromosome"/>
</dbReference>
<dbReference type="EMBL" id="CP022657">
    <property type="protein sequence ID" value="ASS73951.1"/>
    <property type="molecule type" value="Genomic_DNA"/>
</dbReference>
<dbReference type="PROSITE" id="PS51371">
    <property type="entry name" value="CBS"/>
    <property type="match status" value="2"/>
</dbReference>
<reference evidence="3 4" key="1">
    <citation type="journal article" date="2015" name="Int. J. Syst. Evol. Microbiol.">
        <title>Tumebacillus algifaecis sp. nov., isolated from decomposing algal scum.</title>
        <authorList>
            <person name="Wu Y.F."/>
            <person name="Zhang B."/>
            <person name="Xing P."/>
            <person name="Wu Q.L."/>
            <person name="Liu S.J."/>
        </authorList>
    </citation>
    <scope>NUCLEOTIDE SEQUENCE [LARGE SCALE GENOMIC DNA]</scope>
    <source>
        <strain evidence="3 4">THMBR28</strain>
    </source>
</reference>
<protein>
    <submittedName>
        <fullName evidence="3">Alcohol dehydrogenase</fullName>
    </submittedName>
</protein>
<accession>A0A223CXC9</accession>
<dbReference type="InterPro" id="IPR000644">
    <property type="entry name" value="CBS_dom"/>
</dbReference>
<evidence type="ECO:0000256" key="1">
    <source>
        <dbReference type="PROSITE-ProRule" id="PRU00703"/>
    </source>
</evidence>
<feature type="domain" description="CBS" evidence="2">
    <location>
        <begin position="1"/>
        <end position="59"/>
    </location>
</feature>
<dbReference type="SUPFAM" id="SSF54631">
    <property type="entry name" value="CBS-domain pair"/>
    <property type="match status" value="1"/>
</dbReference>
<gene>
    <name evidence="3" type="ORF">CIG75_02445</name>
</gene>
<dbReference type="KEGG" id="tab:CIG75_02445"/>
<dbReference type="Pfam" id="PF00483">
    <property type="entry name" value="NTP_transferase"/>
    <property type="match status" value="1"/>
</dbReference>
<feature type="domain" description="CBS" evidence="2">
    <location>
        <begin position="67"/>
        <end position="123"/>
    </location>
</feature>
<dbReference type="OrthoDB" id="9801899at2"/>